<dbReference type="EMBL" id="RBAM01000024">
    <property type="protein sequence ID" value="RKN61851.1"/>
    <property type="molecule type" value="Genomic_DNA"/>
</dbReference>
<keyword evidence="1" id="KW-0175">Coiled coil</keyword>
<gene>
    <name evidence="3" type="ORF">D7231_31760</name>
</gene>
<keyword evidence="4" id="KW-1185">Reference proteome</keyword>
<feature type="coiled-coil region" evidence="1">
    <location>
        <begin position="42"/>
        <end position="73"/>
    </location>
</feature>
<name>A0A3B0AN20_9ACTN</name>
<feature type="chain" id="PRO_5017218752" evidence="2">
    <location>
        <begin position="22"/>
        <end position="88"/>
    </location>
</feature>
<reference evidence="3 4" key="1">
    <citation type="journal article" date="2015" name="Antonie Van Leeuwenhoek">
        <title>Streptomyces klenkii sp. nov., isolated from deep marine sediment.</title>
        <authorList>
            <person name="Veyisoglu A."/>
            <person name="Sahin N."/>
        </authorList>
    </citation>
    <scope>NUCLEOTIDE SEQUENCE [LARGE SCALE GENOMIC DNA]</scope>
    <source>
        <strain evidence="3 4">KCTC 29202</strain>
    </source>
</reference>
<evidence type="ECO:0000313" key="3">
    <source>
        <dbReference type="EMBL" id="RKN61851.1"/>
    </source>
</evidence>
<feature type="signal peptide" evidence="2">
    <location>
        <begin position="1"/>
        <end position="21"/>
    </location>
</feature>
<comment type="caution">
    <text evidence="3">The sequence shown here is derived from an EMBL/GenBank/DDBJ whole genome shotgun (WGS) entry which is preliminary data.</text>
</comment>
<dbReference type="Proteomes" id="UP000270343">
    <property type="component" value="Unassembled WGS sequence"/>
</dbReference>
<organism evidence="3 4">
    <name type="scientific">Streptomyces klenkii</name>
    <dbReference type="NCBI Taxonomy" id="1420899"/>
    <lineage>
        <taxon>Bacteria</taxon>
        <taxon>Bacillati</taxon>
        <taxon>Actinomycetota</taxon>
        <taxon>Actinomycetes</taxon>
        <taxon>Kitasatosporales</taxon>
        <taxon>Streptomycetaceae</taxon>
        <taxon>Streptomyces</taxon>
    </lineage>
</organism>
<evidence type="ECO:0000313" key="4">
    <source>
        <dbReference type="Proteomes" id="UP000270343"/>
    </source>
</evidence>
<evidence type="ECO:0000256" key="1">
    <source>
        <dbReference type="SAM" id="Coils"/>
    </source>
</evidence>
<sequence>MDAAMVTAIGALLASPVAALAAVYGSRAAGRAQREGGVIGGYDSLTNQLQEERTELRTELAAVRAELAAERAESTRLRLLVQQLGGTP</sequence>
<keyword evidence="2" id="KW-0732">Signal</keyword>
<evidence type="ECO:0000256" key="2">
    <source>
        <dbReference type="SAM" id="SignalP"/>
    </source>
</evidence>
<accession>A0A3B0AN20</accession>
<dbReference type="RefSeq" id="WP_120759279.1">
    <property type="nucleotide sequence ID" value="NZ_RBAM01000024.1"/>
</dbReference>
<protein>
    <submittedName>
        <fullName evidence="3">Uncharacterized protein</fullName>
    </submittedName>
</protein>
<dbReference type="AlphaFoldDB" id="A0A3B0AN20"/>
<proteinExistence type="predicted"/>